<keyword evidence="4" id="KW-0067">ATP-binding</keyword>
<evidence type="ECO:0000256" key="1">
    <source>
        <dbReference type="ARBA" id="ARBA00004651"/>
    </source>
</evidence>
<dbReference type="InterPro" id="IPR017871">
    <property type="entry name" value="ABC_transporter-like_CS"/>
</dbReference>
<evidence type="ECO:0000256" key="3">
    <source>
        <dbReference type="ARBA" id="ARBA00022741"/>
    </source>
</evidence>
<evidence type="ECO:0000256" key="6">
    <source>
        <dbReference type="ARBA" id="ARBA00023136"/>
    </source>
</evidence>
<dbReference type="PROSITE" id="PS50893">
    <property type="entry name" value="ABC_TRANSPORTER_2"/>
    <property type="match status" value="1"/>
</dbReference>
<dbReference type="Pfam" id="PF00005">
    <property type="entry name" value="ABC_tran"/>
    <property type="match status" value="1"/>
</dbReference>
<feature type="domain" description="ABC transporter" evidence="8">
    <location>
        <begin position="374"/>
        <end position="608"/>
    </location>
</feature>
<evidence type="ECO:0000259" key="9">
    <source>
        <dbReference type="PROSITE" id="PS50929"/>
    </source>
</evidence>
<feature type="transmembrane region" description="Helical" evidence="7">
    <location>
        <begin position="281"/>
        <end position="302"/>
    </location>
</feature>
<dbReference type="SUPFAM" id="SSF52540">
    <property type="entry name" value="P-loop containing nucleoside triphosphate hydrolases"/>
    <property type="match status" value="1"/>
</dbReference>
<dbReference type="STRING" id="93060.P9215_14681"/>
<dbReference type="PANTHER" id="PTHR24221">
    <property type="entry name" value="ATP-BINDING CASSETTE SUB-FAMILY B"/>
    <property type="match status" value="1"/>
</dbReference>
<evidence type="ECO:0000256" key="5">
    <source>
        <dbReference type="ARBA" id="ARBA00022989"/>
    </source>
</evidence>
<feature type="transmembrane region" description="Helical" evidence="7">
    <location>
        <begin position="36"/>
        <end position="58"/>
    </location>
</feature>
<dbReference type="Gene3D" id="1.20.1560.10">
    <property type="entry name" value="ABC transporter type 1, transmembrane domain"/>
    <property type="match status" value="1"/>
</dbReference>
<dbReference type="InterPro" id="IPR039421">
    <property type="entry name" value="Type_1_exporter"/>
</dbReference>
<evidence type="ECO:0000313" key="10">
    <source>
        <dbReference type="EMBL" id="ABV51081.1"/>
    </source>
</evidence>
<dbReference type="EMBL" id="CP000825">
    <property type="protein sequence ID" value="ABV51081.1"/>
    <property type="molecule type" value="Genomic_DNA"/>
</dbReference>
<dbReference type="Gene3D" id="3.40.50.300">
    <property type="entry name" value="P-loop containing nucleotide triphosphate hydrolases"/>
    <property type="match status" value="1"/>
</dbReference>
<feature type="transmembrane region" description="Helical" evidence="7">
    <location>
        <begin position="170"/>
        <end position="190"/>
    </location>
</feature>
<dbReference type="HOGENOM" id="CLU_000604_84_3_3"/>
<dbReference type="SUPFAM" id="SSF90123">
    <property type="entry name" value="ABC transporter transmembrane region"/>
    <property type="match status" value="1"/>
</dbReference>
<protein>
    <submittedName>
        <fullName evidence="10">ABC-type multidrug transport system, ATPase and permease components</fullName>
    </submittedName>
</protein>
<dbReference type="InterPro" id="IPR036640">
    <property type="entry name" value="ABC1_TM_sf"/>
</dbReference>
<dbReference type="PANTHER" id="PTHR24221:SF654">
    <property type="entry name" value="ATP-BINDING CASSETTE SUB-FAMILY B MEMBER 6"/>
    <property type="match status" value="1"/>
</dbReference>
<dbReference type="InterPro" id="IPR011527">
    <property type="entry name" value="ABC1_TM_dom"/>
</dbReference>
<organism evidence="10 11">
    <name type="scientific">Prochlorococcus marinus (strain MIT 9215)</name>
    <dbReference type="NCBI Taxonomy" id="93060"/>
    <lineage>
        <taxon>Bacteria</taxon>
        <taxon>Bacillati</taxon>
        <taxon>Cyanobacteriota</taxon>
        <taxon>Cyanophyceae</taxon>
        <taxon>Synechococcales</taxon>
        <taxon>Prochlorococcaceae</taxon>
        <taxon>Prochlorococcus</taxon>
    </lineage>
</organism>
<evidence type="ECO:0000313" key="11">
    <source>
        <dbReference type="Proteomes" id="UP000002014"/>
    </source>
</evidence>
<dbReference type="GO" id="GO:0016887">
    <property type="term" value="F:ATP hydrolysis activity"/>
    <property type="evidence" value="ECO:0007669"/>
    <property type="project" value="InterPro"/>
</dbReference>
<dbReference type="GO" id="GO:0140359">
    <property type="term" value="F:ABC-type transporter activity"/>
    <property type="evidence" value="ECO:0007669"/>
    <property type="project" value="InterPro"/>
</dbReference>
<dbReference type="eggNOG" id="COG1132">
    <property type="taxonomic scope" value="Bacteria"/>
</dbReference>
<dbReference type="InterPro" id="IPR003593">
    <property type="entry name" value="AAA+_ATPase"/>
</dbReference>
<keyword evidence="6 7" id="KW-0472">Membrane</keyword>
<dbReference type="InterPro" id="IPR003439">
    <property type="entry name" value="ABC_transporter-like_ATP-bd"/>
</dbReference>
<reference evidence="10 11" key="1">
    <citation type="journal article" date="2007" name="PLoS Genet.">
        <title>Patterns and implications of gene gain and loss in the evolution of Prochlorococcus.</title>
        <authorList>
            <person name="Kettler G.C."/>
            <person name="Martiny A.C."/>
            <person name="Huang K."/>
            <person name="Zucker J."/>
            <person name="Coleman M.L."/>
            <person name="Rodrigue S."/>
            <person name="Chen F."/>
            <person name="Lapidus A."/>
            <person name="Ferriera S."/>
            <person name="Johnson J."/>
            <person name="Steglich C."/>
            <person name="Church G.M."/>
            <person name="Richardson P."/>
            <person name="Chisholm S.W."/>
        </authorList>
    </citation>
    <scope>NUCLEOTIDE SEQUENCE [LARGE SCALE GENOMIC DNA]</scope>
    <source>
        <strain evidence="10 11">MIT 9215</strain>
    </source>
</reference>
<sequence>MQKLQKTKKFKDKEIRFINLVIRLWKKISTKRKIQFFLILILMILSAIAEVISIGTVIPFLSLLTNSQNFLENNQLRYFISFFGFDASSNLVLLVTLVFISSALISGFIRILNLWATYQYSCLIGCDLSSKVFKRTLYQDYEDQISNNSSDLIAKITSEMNLVVATLNRSLVFLTSLITLFFVSITLLFIRVDLALFISFLLFLTYRIIVLNANNRLLKYSKKISRNLSLQVRNLQESFGAIRDVIMTNNQQFYVNNYGRNEYELRRAQANASFLETFPRLLIDPIFIMIIALSSTVFSEFFNLTSDNLIPIMGGLVLGAQRLLPSLQLTYSCWAKIKSISYSVRNVLELLELPFDQNKCLSSCENRLIFKKNIVFKNVSFKYKKSNDLIIKNISLNINKGEKVGIIGATGSGKSTLLDLLIGLLKPTSGEILVDDQNINMDSKVKYNQKWKNSISHVSQSIFLSDKSISQNIGFGLKRDEIDFNELIRVSKIANIEKFINKLPAKYETIIGEKGINLSGGQIQRIGIARALYDKSNILVFDEATSSLDNLTEKSVIKALNSLNRETTLIMVAHRLSTLIDCDKVFEIKNGEIINIYGKDDIFKKLQINNS</sequence>
<keyword evidence="5 7" id="KW-1133">Transmembrane helix</keyword>
<evidence type="ECO:0000256" key="2">
    <source>
        <dbReference type="ARBA" id="ARBA00022692"/>
    </source>
</evidence>
<comment type="subcellular location">
    <subcellularLocation>
        <location evidence="1">Cell membrane</location>
        <topology evidence="1">Multi-pass membrane protein</topology>
    </subcellularLocation>
</comment>
<dbReference type="Proteomes" id="UP000002014">
    <property type="component" value="Chromosome"/>
</dbReference>
<proteinExistence type="predicted"/>
<keyword evidence="3" id="KW-0547">Nucleotide-binding</keyword>
<gene>
    <name evidence="10" type="primary">mdlB</name>
    <name evidence="10" type="ordered locus">P9215_14681</name>
</gene>
<feature type="transmembrane region" description="Helical" evidence="7">
    <location>
        <begin position="78"/>
        <end position="105"/>
    </location>
</feature>
<dbReference type="KEGG" id="pmh:P9215_14681"/>
<dbReference type="GO" id="GO:0034040">
    <property type="term" value="F:ATPase-coupled lipid transmembrane transporter activity"/>
    <property type="evidence" value="ECO:0007669"/>
    <property type="project" value="TreeGrafter"/>
</dbReference>
<dbReference type="GO" id="GO:0005886">
    <property type="term" value="C:plasma membrane"/>
    <property type="evidence" value="ECO:0007669"/>
    <property type="project" value="UniProtKB-SubCell"/>
</dbReference>
<feature type="transmembrane region" description="Helical" evidence="7">
    <location>
        <begin position="196"/>
        <end position="213"/>
    </location>
</feature>
<feature type="domain" description="ABC transmembrane type-1" evidence="9">
    <location>
        <begin position="37"/>
        <end position="293"/>
    </location>
</feature>
<dbReference type="PROSITE" id="PS50929">
    <property type="entry name" value="ABC_TM1F"/>
    <property type="match status" value="1"/>
</dbReference>
<name>A8G650_PROM2</name>
<dbReference type="OrthoDB" id="9762790at2"/>
<evidence type="ECO:0000256" key="4">
    <source>
        <dbReference type="ARBA" id="ARBA00022840"/>
    </source>
</evidence>
<dbReference type="GO" id="GO:0005524">
    <property type="term" value="F:ATP binding"/>
    <property type="evidence" value="ECO:0007669"/>
    <property type="project" value="UniProtKB-KW"/>
</dbReference>
<dbReference type="InterPro" id="IPR027417">
    <property type="entry name" value="P-loop_NTPase"/>
</dbReference>
<evidence type="ECO:0000259" key="8">
    <source>
        <dbReference type="PROSITE" id="PS50893"/>
    </source>
</evidence>
<dbReference type="SMART" id="SM00382">
    <property type="entry name" value="AAA"/>
    <property type="match status" value="1"/>
</dbReference>
<dbReference type="RefSeq" id="WP_012008129.1">
    <property type="nucleotide sequence ID" value="NC_009840.1"/>
</dbReference>
<dbReference type="AlphaFoldDB" id="A8G650"/>
<dbReference type="PROSITE" id="PS00211">
    <property type="entry name" value="ABC_TRANSPORTER_1"/>
    <property type="match status" value="1"/>
</dbReference>
<accession>A8G650</accession>
<evidence type="ECO:0000256" key="7">
    <source>
        <dbReference type="SAM" id="Phobius"/>
    </source>
</evidence>
<keyword evidence="2 7" id="KW-0812">Transmembrane</keyword>